<dbReference type="EMBL" id="PVNP01000037">
    <property type="protein sequence ID" value="PRO74759.1"/>
    <property type="molecule type" value="Genomic_DNA"/>
</dbReference>
<dbReference type="AlphaFoldDB" id="A0A2S9VE84"/>
<reference evidence="3" key="1">
    <citation type="journal article" date="2020" name="Int. J. Syst. Evol. Microbiol.">
        <title>Alteromonas alba sp. nov., a marine bacterium isolated from the seawater of the West Pacific Ocean.</title>
        <authorList>
            <person name="Sun C."/>
            <person name="Wu Y.-H."/>
            <person name="Xamxidin M."/>
            <person name="Cheng H."/>
            <person name="Xu X.-W."/>
        </authorList>
    </citation>
    <scope>NUCLEOTIDE SEQUENCE [LARGE SCALE GENOMIC DNA]</scope>
    <source>
        <strain evidence="3">190</strain>
    </source>
</reference>
<protein>
    <recommendedName>
        <fullName evidence="4">DUF4340 domain-containing protein</fullName>
    </recommendedName>
</protein>
<comment type="caution">
    <text evidence="2">The sequence shown here is derived from an EMBL/GenBank/DDBJ whole genome shotgun (WGS) entry which is preliminary data.</text>
</comment>
<dbReference type="OrthoDB" id="5587008at2"/>
<keyword evidence="3" id="KW-1185">Reference proteome</keyword>
<keyword evidence="1" id="KW-1133">Transmembrane helix</keyword>
<keyword evidence="1" id="KW-0812">Transmembrane</keyword>
<evidence type="ECO:0000256" key="1">
    <source>
        <dbReference type="SAM" id="Phobius"/>
    </source>
</evidence>
<proteinExistence type="predicted"/>
<feature type="transmembrane region" description="Helical" evidence="1">
    <location>
        <begin position="12"/>
        <end position="30"/>
    </location>
</feature>
<dbReference type="RefSeq" id="WP_105933570.1">
    <property type="nucleotide sequence ID" value="NZ_PVNP01000037.1"/>
</dbReference>
<organism evidence="2 3">
    <name type="scientific">Alteromonas alba</name>
    <dbReference type="NCBI Taxonomy" id="2079529"/>
    <lineage>
        <taxon>Bacteria</taxon>
        <taxon>Pseudomonadati</taxon>
        <taxon>Pseudomonadota</taxon>
        <taxon>Gammaproteobacteria</taxon>
        <taxon>Alteromonadales</taxon>
        <taxon>Alteromonadaceae</taxon>
        <taxon>Alteromonas/Salinimonas group</taxon>
        <taxon>Alteromonas</taxon>
    </lineage>
</organism>
<name>A0A2S9VE84_9ALTE</name>
<keyword evidence="1" id="KW-0472">Membrane</keyword>
<sequence length="158" mass="18201">MARLSKRGFNNVVIFAMLGMIFLFNLDRFVPDSQQPVSLPLLPENAHVLKIEQSGIKLERVGHQWRWNGVNKTLNSTPEAQISQWRNAVMQPAKAPREITQTEPLIAVVWVAGASQGLVYAFVARDQNLWVQFDQQWYTLDKVRLSQLLPWLTDEQEM</sequence>
<accession>A0A2S9VE84</accession>
<evidence type="ECO:0008006" key="4">
    <source>
        <dbReference type="Google" id="ProtNLM"/>
    </source>
</evidence>
<gene>
    <name evidence="2" type="ORF">C6Y40_04660</name>
</gene>
<evidence type="ECO:0000313" key="2">
    <source>
        <dbReference type="EMBL" id="PRO74759.1"/>
    </source>
</evidence>
<dbReference type="Proteomes" id="UP000238949">
    <property type="component" value="Unassembled WGS sequence"/>
</dbReference>
<evidence type="ECO:0000313" key="3">
    <source>
        <dbReference type="Proteomes" id="UP000238949"/>
    </source>
</evidence>